<evidence type="ECO:0000256" key="1">
    <source>
        <dbReference type="SAM" id="MobiDB-lite"/>
    </source>
</evidence>
<dbReference type="HOGENOM" id="CLU_496049_0_0_1"/>
<dbReference type="InterPro" id="IPR045341">
    <property type="entry name" value="DUF6532"/>
</dbReference>
<reference evidence="4" key="1">
    <citation type="journal article" date="2014" name="Proc. Natl. Acad. Sci. U.S.A.">
        <title>Extensive sampling of basidiomycete genomes demonstrates inadequacy of the white-rot/brown-rot paradigm for wood decay fungi.</title>
        <authorList>
            <person name="Riley R."/>
            <person name="Salamov A.A."/>
            <person name="Brown D.W."/>
            <person name="Nagy L.G."/>
            <person name="Floudas D."/>
            <person name="Held B.W."/>
            <person name="Levasseur A."/>
            <person name="Lombard V."/>
            <person name="Morin E."/>
            <person name="Otillar R."/>
            <person name="Lindquist E.A."/>
            <person name="Sun H."/>
            <person name="LaButti K.M."/>
            <person name="Schmutz J."/>
            <person name="Jabbour D."/>
            <person name="Luo H."/>
            <person name="Baker S.E."/>
            <person name="Pisabarro A.G."/>
            <person name="Walton J.D."/>
            <person name="Blanchette R.A."/>
            <person name="Henrissat B."/>
            <person name="Martin F."/>
            <person name="Cullen D."/>
            <person name="Hibbett D.S."/>
            <person name="Grigoriev I.V."/>
        </authorList>
    </citation>
    <scope>NUCLEOTIDE SEQUENCE [LARGE SCALE GENOMIC DNA]</scope>
    <source>
        <strain evidence="4">FD-172 SS1</strain>
    </source>
</reference>
<feature type="region of interest" description="Disordered" evidence="1">
    <location>
        <begin position="239"/>
        <end position="260"/>
    </location>
</feature>
<protein>
    <recommendedName>
        <fullName evidence="2">DUF6532 domain-containing protein</fullName>
    </recommendedName>
</protein>
<feature type="compositionally biased region" description="Basic and acidic residues" evidence="1">
    <location>
        <begin position="157"/>
        <end position="171"/>
    </location>
</feature>
<dbReference type="InParanoid" id="A0A067MGK2"/>
<feature type="domain" description="DUF6532" evidence="2">
    <location>
        <begin position="324"/>
        <end position="446"/>
    </location>
</feature>
<organism evidence="3 4">
    <name type="scientific">Botryobasidium botryosum (strain FD-172 SS1)</name>
    <dbReference type="NCBI Taxonomy" id="930990"/>
    <lineage>
        <taxon>Eukaryota</taxon>
        <taxon>Fungi</taxon>
        <taxon>Dikarya</taxon>
        <taxon>Basidiomycota</taxon>
        <taxon>Agaricomycotina</taxon>
        <taxon>Agaricomycetes</taxon>
        <taxon>Cantharellales</taxon>
        <taxon>Botryobasidiaceae</taxon>
        <taxon>Botryobasidium</taxon>
    </lineage>
</organism>
<proteinExistence type="predicted"/>
<feature type="region of interest" description="Disordered" evidence="1">
    <location>
        <begin position="1"/>
        <end position="183"/>
    </location>
</feature>
<keyword evidence="4" id="KW-1185">Reference proteome</keyword>
<name>A0A067MGK2_BOTB1</name>
<feature type="compositionally biased region" description="Low complexity" evidence="1">
    <location>
        <begin position="24"/>
        <end position="35"/>
    </location>
</feature>
<gene>
    <name evidence="3" type="ORF">BOTBODRAFT_44410</name>
</gene>
<evidence type="ECO:0000313" key="4">
    <source>
        <dbReference type="Proteomes" id="UP000027195"/>
    </source>
</evidence>
<evidence type="ECO:0000313" key="3">
    <source>
        <dbReference type="EMBL" id="KDQ14923.1"/>
    </source>
</evidence>
<dbReference type="Proteomes" id="UP000027195">
    <property type="component" value="Unassembled WGS sequence"/>
</dbReference>
<feature type="compositionally biased region" description="Basic and acidic residues" evidence="1">
    <location>
        <begin position="247"/>
        <end position="257"/>
    </location>
</feature>
<feature type="compositionally biased region" description="Basic residues" evidence="1">
    <location>
        <begin position="77"/>
        <end position="86"/>
    </location>
</feature>
<sequence length="549" mass="60206">MPCAAKKHNEIFDPPDTPVDSAMNSTNPSSPTNSSVAGKEKHTGKSQYCGSLQAPKKGWHLLQNLAIKGGQSELTKPKRGKKNKKKGPSDSNEPTESEDSMMLSESDPLPDELPSTKQNKNPEDVFATDLRLASMTDYEPRNMASTEEGKLNNPSDTDNKASQDEDTKDNGTAEESPESDIDEVVCKERSMLETPVCHASIWKYHRSQKPIASHTAKPSTHKDSAHKSCTLGVIVLSSSDEGPTAEKPSHTKSKEKMGTTSVFSKCKEKAMFETLSWKSKTTHNESLSHNRLKPHPATQNCNVSISSALGTLAVKTEPKIVHNAINKYSINILTINAFPDGISKTTLLTTVLYQGAETLWAAKVTGSVEAVSVGDILTQPQADHAYRSVLASLPNNHIGDIHKGFKKAAKTLIIKHYGFGKEDVDTVPIVQNLLYDDTYIYPGNNASLKLCIYFSKDRLKVAYHTHITVSSPSSMTSSSTEQHRLLNHTPSSSTKMVPPPFLPLWLHTLPLQYVIGLESALLLFSGQATDMSQLVILQPRWFQISTMTI</sequence>
<accession>A0A067MGK2</accession>
<dbReference type="Pfam" id="PF20149">
    <property type="entry name" value="DUF6532"/>
    <property type="match status" value="1"/>
</dbReference>
<evidence type="ECO:0000259" key="2">
    <source>
        <dbReference type="Pfam" id="PF20149"/>
    </source>
</evidence>
<dbReference type="AlphaFoldDB" id="A0A067MGK2"/>
<dbReference type="EMBL" id="KL198035">
    <property type="protein sequence ID" value="KDQ14923.1"/>
    <property type="molecule type" value="Genomic_DNA"/>
</dbReference>